<keyword evidence="1" id="KW-0812">Transmembrane</keyword>
<dbReference type="Proteomes" id="UP000649617">
    <property type="component" value="Unassembled WGS sequence"/>
</dbReference>
<feature type="transmembrane region" description="Helical" evidence="1">
    <location>
        <begin position="12"/>
        <end position="32"/>
    </location>
</feature>
<sequence>MASEPFATLQRQPVCAFYFLQASTLLALWLAVKAGSGVDFFQLSEGLANTALQPSWMPRNIFLGLVSKWVYRPAAYGTIPLFFLASFVEASPHAAAWVVRLLCALAVTIFQLGDSCRTTSHRDYLMVYICWALVVGLNAQAVAYGLCVLYILGSGLSKVIIGGCRHWISPSTMRAILQTFAQKTPKQGGPILGFANRFICRSDLLCALLGLATLVFECMVAPSAFFLPLPWRFPVVGMGMIILHLGIGAVQSGAIGAFFLPNVAAYVVGFGDFGPAEHSTVWSDCSPTNLDMFSPGWYLAMAVCFLPLLAASLRPTRLIPEDWPWTPFALFPWNAAQWRFLHDSFVTGDTRLVVLSECPSKPELKGLRVIPIEHRSDVPLMQRSIRPQNEEAVLYDLWSRTLGITTYQDELLVGALRNRFYGQLAQPLLEGGVPQSGEAARLYALKSIVDLTSKFLIETQRVVELSTGMPLTQCCLVRVNSSNEVLEVII</sequence>
<accession>A0A812R858</accession>
<feature type="transmembrane region" description="Helical" evidence="1">
    <location>
        <begin position="69"/>
        <end position="88"/>
    </location>
</feature>
<keyword evidence="1" id="KW-0472">Membrane</keyword>
<comment type="caution">
    <text evidence="2">The sequence shown here is derived from an EMBL/GenBank/DDBJ whole genome shotgun (WGS) entry which is preliminary data.</text>
</comment>
<protein>
    <recommendedName>
        <fullName evidence="4">HTTM domain-containing protein</fullName>
    </recommendedName>
</protein>
<dbReference type="AlphaFoldDB" id="A0A812R858"/>
<evidence type="ECO:0000313" key="2">
    <source>
        <dbReference type="EMBL" id="CAE7423833.1"/>
    </source>
</evidence>
<keyword evidence="3" id="KW-1185">Reference proteome</keyword>
<evidence type="ECO:0008006" key="4">
    <source>
        <dbReference type="Google" id="ProtNLM"/>
    </source>
</evidence>
<feature type="transmembrane region" description="Helical" evidence="1">
    <location>
        <begin position="95"/>
        <end position="113"/>
    </location>
</feature>
<dbReference type="EMBL" id="CAJNIZ010019280">
    <property type="protein sequence ID" value="CAE7423833.1"/>
    <property type="molecule type" value="Genomic_DNA"/>
</dbReference>
<evidence type="ECO:0000256" key="1">
    <source>
        <dbReference type="SAM" id="Phobius"/>
    </source>
</evidence>
<feature type="non-terminal residue" evidence="2">
    <location>
        <position position="490"/>
    </location>
</feature>
<dbReference type="OrthoDB" id="425325at2759"/>
<feature type="transmembrane region" description="Helical" evidence="1">
    <location>
        <begin position="204"/>
        <end position="225"/>
    </location>
</feature>
<keyword evidence="1" id="KW-1133">Transmembrane helix</keyword>
<evidence type="ECO:0000313" key="3">
    <source>
        <dbReference type="Proteomes" id="UP000649617"/>
    </source>
</evidence>
<name>A0A812R858_SYMPI</name>
<gene>
    <name evidence="2" type="ORF">SPIL2461_LOCUS10405</name>
</gene>
<reference evidence="2" key="1">
    <citation type="submission" date="2021-02" db="EMBL/GenBank/DDBJ databases">
        <authorList>
            <person name="Dougan E. K."/>
            <person name="Rhodes N."/>
            <person name="Thang M."/>
            <person name="Chan C."/>
        </authorList>
    </citation>
    <scope>NUCLEOTIDE SEQUENCE</scope>
</reference>
<feature type="transmembrane region" description="Helical" evidence="1">
    <location>
        <begin position="125"/>
        <end position="152"/>
    </location>
</feature>
<organism evidence="2 3">
    <name type="scientific">Symbiodinium pilosum</name>
    <name type="common">Dinoflagellate</name>
    <dbReference type="NCBI Taxonomy" id="2952"/>
    <lineage>
        <taxon>Eukaryota</taxon>
        <taxon>Sar</taxon>
        <taxon>Alveolata</taxon>
        <taxon>Dinophyceae</taxon>
        <taxon>Suessiales</taxon>
        <taxon>Symbiodiniaceae</taxon>
        <taxon>Symbiodinium</taxon>
    </lineage>
</organism>
<proteinExistence type="predicted"/>